<evidence type="ECO:0000256" key="4">
    <source>
        <dbReference type="ARBA" id="ARBA00022840"/>
    </source>
</evidence>
<dbReference type="InterPro" id="IPR003439">
    <property type="entry name" value="ABC_transporter-like_ATP-bd"/>
</dbReference>
<feature type="transmembrane region" description="Helical" evidence="7">
    <location>
        <begin position="70"/>
        <end position="91"/>
    </location>
</feature>
<keyword evidence="5 7" id="KW-1133">Transmembrane helix</keyword>
<dbReference type="GO" id="GO:0005886">
    <property type="term" value="C:plasma membrane"/>
    <property type="evidence" value="ECO:0007669"/>
    <property type="project" value="UniProtKB-SubCell"/>
</dbReference>
<evidence type="ECO:0000256" key="6">
    <source>
        <dbReference type="ARBA" id="ARBA00023136"/>
    </source>
</evidence>
<keyword evidence="2 7" id="KW-0812">Transmembrane</keyword>
<dbReference type="PROSITE" id="PS50893">
    <property type="entry name" value="ABC_TRANSPORTER_2"/>
    <property type="match status" value="1"/>
</dbReference>
<dbReference type="FunFam" id="3.40.50.300:FF:000218">
    <property type="entry name" value="Multidrug ABC transporter ATP-binding protein"/>
    <property type="match status" value="1"/>
</dbReference>
<evidence type="ECO:0000256" key="3">
    <source>
        <dbReference type="ARBA" id="ARBA00022741"/>
    </source>
</evidence>
<proteinExistence type="predicted"/>
<protein>
    <submittedName>
        <fullName evidence="10">ATP-binding cassette, subfamily B</fullName>
    </submittedName>
</protein>
<feature type="transmembrane region" description="Helical" evidence="7">
    <location>
        <begin position="291"/>
        <end position="308"/>
    </location>
</feature>
<feature type="transmembrane region" description="Helical" evidence="7">
    <location>
        <begin position="159"/>
        <end position="186"/>
    </location>
</feature>
<dbReference type="Pfam" id="PF00005">
    <property type="entry name" value="ABC_tran"/>
    <property type="match status" value="1"/>
</dbReference>
<keyword evidence="4 10" id="KW-0067">ATP-binding</keyword>
<dbReference type="SUPFAM" id="SSF90123">
    <property type="entry name" value="ABC transporter transmembrane region"/>
    <property type="match status" value="1"/>
</dbReference>
<feature type="transmembrane region" description="Helical" evidence="7">
    <location>
        <begin position="30"/>
        <end position="50"/>
    </location>
</feature>
<dbReference type="PROSITE" id="PS00211">
    <property type="entry name" value="ABC_TRANSPORTER_1"/>
    <property type="match status" value="1"/>
</dbReference>
<comment type="subcellular location">
    <subcellularLocation>
        <location evidence="1">Cell membrane</location>
        <topology evidence="1">Multi-pass membrane protein</topology>
    </subcellularLocation>
</comment>
<dbReference type="InterPro" id="IPR003593">
    <property type="entry name" value="AAA+_ATPase"/>
</dbReference>
<dbReference type="PROSITE" id="PS50929">
    <property type="entry name" value="ABC_TM1F"/>
    <property type="match status" value="1"/>
</dbReference>
<dbReference type="EMBL" id="FUYN01000002">
    <property type="protein sequence ID" value="SKB35311.1"/>
    <property type="molecule type" value="Genomic_DNA"/>
</dbReference>
<dbReference type="GO" id="GO:0005524">
    <property type="term" value="F:ATP binding"/>
    <property type="evidence" value="ECO:0007669"/>
    <property type="project" value="UniProtKB-KW"/>
</dbReference>
<dbReference type="GO" id="GO:0015421">
    <property type="term" value="F:ABC-type oligopeptide transporter activity"/>
    <property type="evidence" value="ECO:0007669"/>
    <property type="project" value="TreeGrafter"/>
</dbReference>
<organism evidence="10 11">
    <name type="scientific">Acetoanaerobium noterae</name>
    <dbReference type="NCBI Taxonomy" id="745369"/>
    <lineage>
        <taxon>Bacteria</taxon>
        <taxon>Bacillati</taxon>
        <taxon>Bacillota</taxon>
        <taxon>Clostridia</taxon>
        <taxon>Peptostreptococcales</taxon>
        <taxon>Filifactoraceae</taxon>
        <taxon>Acetoanaerobium</taxon>
    </lineage>
</organism>
<evidence type="ECO:0000256" key="7">
    <source>
        <dbReference type="SAM" id="Phobius"/>
    </source>
</evidence>
<dbReference type="PANTHER" id="PTHR43394">
    <property type="entry name" value="ATP-DEPENDENT PERMEASE MDL1, MITOCHONDRIAL"/>
    <property type="match status" value="1"/>
</dbReference>
<dbReference type="Proteomes" id="UP000243406">
    <property type="component" value="Unassembled WGS sequence"/>
</dbReference>
<dbReference type="InterPro" id="IPR039421">
    <property type="entry name" value="Type_1_exporter"/>
</dbReference>
<dbReference type="GO" id="GO:0016887">
    <property type="term" value="F:ATP hydrolysis activity"/>
    <property type="evidence" value="ECO:0007669"/>
    <property type="project" value="InterPro"/>
</dbReference>
<dbReference type="Pfam" id="PF00664">
    <property type="entry name" value="ABC_membrane"/>
    <property type="match status" value="1"/>
</dbReference>
<dbReference type="RefSeq" id="WP_079588918.1">
    <property type="nucleotide sequence ID" value="NZ_FUYN01000002.1"/>
</dbReference>
<evidence type="ECO:0000259" key="9">
    <source>
        <dbReference type="PROSITE" id="PS50929"/>
    </source>
</evidence>
<feature type="domain" description="ABC transporter" evidence="8">
    <location>
        <begin position="350"/>
        <end position="585"/>
    </location>
</feature>
<accession>A0A1T5AJX7</accession>
<dbReference type="InterPro" id="IPR011527">
    <property type="entry name" value="ABC1_TM_dom"/>
</dbReference>
<gene>
    <name evidence="10" type="ORF">SAMN02745120_0973</name>
</gene>
<feature type="domain" description="ABC transmembrane type-1" evidence="9">
    <location>
        <begin position="34"/>
        <end position="316"/>
    </location>
</feature>
<keyword evidence="6 7" id="KW-0472">Membrane</keyword>
<feature type="transmembrane region" description="Helical" evidence="7">
    <location>
        <begin position="267"/>
        <end position="285"/>
    </location>
</feature>
<dbReference type="Gene3D" id="3.40.50.300">
    <property type="entry name" value="P-loop containing nucleotide triphosphate hydrolases"/>
    <property type="match status" value="1"/>
</dbReference>
<dbReference type="CDD" id="cd18549">
    <property type="entry name" value="ABC_6TM_YwjA_like"/>
    <property type="match status" value="1"/>
</dbReference>
<evidence type="ECO:0000313" key="10">
    <source>
        <dbReference type="EMBL" id="SKB35311.1"/>
    </source>
</evidence>
<evidence type="ECO:0000313" key="11">
    <source>
        <dbReference type="Proteomes" id="UP000243406"/>
    </source>
</evidence>
<dbReference type="InterPro" id="IPR036640">
    <property type="entry name" value="ABC1_TM_sf"/>
</dbReference>
<evidence type="ECO:0000256" key="2">
    <source>
        <dbReference type="ARBA" id="ARBA00022692"/>
    </source>
</evidence>
<dbReference type="CDD" id="cd03251">
    <property type="entry name" value="ABCC_MsbA"/>
    <property type="match status" value="1"/>
</dbReference>
<evidence type="ECO:0000256" key="5">
    <source>
        <dbReference type="ARBA" id="ARBA00022989"/>
    </source>
</evidence>
<evidence type="ECO:0000259" key="8">
    <source>
        <dbReference type="PROSITE" id="PS50893"/>
    </source>
</evidence>
<dbReference type="InterPro" id="IPR027417">
    <property type="entry name" value="P-loop_NTPase"/>
</dbReference>
<dbReference type="SMART" id="SM00382">
    <property type="entry name" value="AAA"/>
    <property type="match status" value="1"/>
</dbReference>
<dbReference type="Gene3D" id="1.20.1560.10">
    <property type="entry name" value="ABC transporter type 1, transmembrane domain"/>
    <property type="match status" value="1"/>
</dbReference>
<sequence>MAENVQNRKHSTWELFKRFVPYFSKYKTTLYLDLFFASLTTLCELALPLILRKIATVGMEDAALLTKELIWQMAGIYFVLRIIDVLGNYYMSSVGHIMGAKIETDMRRDAFSHLQNLSDSFYNNTKVGQIMARITSDLFDVTEFAHHCPEEFFIGGLKLVISFAVLAKIDLVLTMAIFIFIPIMLVSVTKFNRLMRSAFKSQRNHIGDLNAGIEDALLGMRVVRSFANEEIEKEKFERDNQKFLGIKKQAYKYLAGFHSMTRIFDGIMYLMVILLGGFFILNGRINAADLLAYIMYVTTLLATVRRIVEFMEQFQRGMTGIERFIEIMDTDVDIKDEPDAVELKHVDGKITFDNVSFEYPDDHNKVLSKLSFVVEPGENIALVGPSGGGKTTLCNLIPRFYDVTEGNISIDDSNIKNFTLNSLRSKIGMVQQDVYLFSGSVFENIEYGRPGASKAEVEYAAKLAGAYDFIMNLHDGFDTYVGERGVKLSGGQKQRISIARVFLKNPPILILDEATSALDNQSERIIQQSLVELSKGRTTLTIAHRLSTIRGAHKILVLTEEGIKEQGSHSELMALKGMYYDLYTQGNQEEDTLPEDIDAKKKPE</sequence>
<reference evidence="11" key="1">
    <citation type="submission" date="2017-02" db="EMBL/GenBank/DDBJ databases">
        <authorList>
            <person name="Varghese N."/>
            <person name="Submissions S."/>
        </authorList>
    </citation>
    <scope>NUCLEOTIDE SEQUENCE [LARGE SCALE GENOMIC DNA]</scope>
    <source>
        <strain evidence="11">ATCC 35199</strain>
    </source>
</reference>
<keyword evidence="11" id="KW-1185">Reference proteome</keyword>
<dbReference type="AlphaFoldDB" id="A0A1T5AJX7"/>
<evidence type="ECO:0000256" key="1">
    <source>
        <dbReference type="ARBA" id="ARBA00004651"/>
    </source>
</evidence>
<dbReference type="InterPro" id="IPR017871">
    <property type="entry name" value="ABC_transporter-like_CS"/>
</dbReference>
<dbReference type="PANTHER" id="PTHR43394:SF1">
    <property type="entry name" value="ATP-BINDING CASSETTE SUB-FAMILY B MEMBER 10, MITOCHONDRIAL"/>
    <property type="match status" value="1"/>
</dbReference>
<name>A0A1T5AJX7_9FIRM</name>
<dbReference type="SUPFAM" id="SSF52540">
    <property type="entry name" value="P-loop containing nucleoside triphosphate hydrolases"/>
    <property type="match status" value="1"/>
</dbReference>
<dbReference type="OrthoDB" id="9762778at2"/>
<keyword evidence="3" id="KW-0547">Nucleotide-binding</keyword>